<feature type="transmembrane region" description="Helical" evidence="6">
    <location>
        <begin position="172"/>
        <end position="199"/>
    </location>
</feature>
<feature type="transmembrane region" description="Helical" evidence="6">
    <location>
        <begin position="239"/>
        <end position="259"/>
    </location>
</feature>
<feature type="transmembrane region" description="Helical" evidence="6">
    <location>
        <begin position="403"/>
        <end position="427"/>
    </location>
</feature>
<evidence type="ECO:0000313" key="8">
    <source>
        <dbReference type="EMBL" id="KAK3385842.1"/>
    </source>
</evidence>
<dbReference type="GO" id="GO:0022857">
    <property type="term" value="F:transmembrane transporter activity"/>
    <property type="evidence" value="ECO:0007669"/>
    <property type="project" value="InterPro"/>
</dbReference>
<dbReference type="PANTHER" id="PTHR23507">
    <property type="entry name" value="ZGC:174356"/>
    <property type="match status" value="1"/>
</dbReference>
<dbReference type="EMBL" id="JAULSW010000004">
    <property type="protein sequence ID" value="KAK3385842.1"/>
    <property type="molecule type" value="Genomic_DNA"/>
</dbReference>
<reference evidence="8" key="1">
    <citation type="journal article" date="2023" name="Mol. Phylogenet. Evol.">
        <title>Genome-scale phylogeny and comparative genomics of the fungal order Sordariales.</title>
        <authorList>
            <person name="Hensen N."/>
            <person name="Bonometti L."/>
            <person name="Westerberg I."/>
            <person name="Brannstrom I.O."/>
            <person name="Guillou S."/>
            <person name="Cros-Aarteil S."/>
            <person name="Calhoun S."/>
            <person name="Haridas S."/>
            <person name="Kuo A."/>
            <person name="Mondo S."/>
            <person name="Pangilinan J."/>
            <person name="Riley R."/>
            <person name="LaButti K."/>
            <person name="Andreopoulos B."/>
            <person name="Lipzen A."/>
            <person name="Chen C."/>
            <person name="Yan M."/>
            <person name="Daum C."/>
            <person name="Ng V."/>
            <person name="Clum A."/>
            <person name="Steindorff A."/>
            <person name="Ohm R.A."/>
            <person name="Martin F."/>
            <person name="Silar P."/>
            <person name="Natvig D.O."/>
            <person name="Lalanne C."/>
            <person name="Gautier V."/>
            <person name="Ament-Velasquez S.L."/>
            <person name="Kruys A."/>
            <person name="Hutchinson M.I."/>
            <person name="Powell A.J."/>
            <person name="Barry K."/>
            <person name="Miller A.N."/>
            <person name="Grigoriev I.V."/>
            <person name="Debuchy R."/>
            <person name="Gladieux P."/>
            <person name="Hiltunen Thoren M."/>
            <person name="Johannesson H."/>
        </authorList>
    </citation>
    <scope>NUCLEOTIDE SEQUENCE</scope>
    <source>
        <strain evidence="8">CBS 232.78</strain>
    </source>
</reference>
<sequence>MTTGENDIVEAEPLLLDDTDSPLFDNENGPESPAKPRHAWHATRFQAQKPSTIVILLATLLFAVVLSGMMILVPMFRLMEDTLCHVHYQRDPSETIDERECKVEEVQKQLTYLGGISAMISSSVGLLASLPYGILADRIGRKPTFMLAYFGIILAFGWGPFIIAVVNPSHLYLVIFGPLLFLIGGGIPIAINSLTAMAADVSTESEKATNFLYLSFGAVLGTLVGPVIAGLLLEKAGPWLPIRLVFAATPLIFFMLLFIPETLPIKLQTGTTQQKQKPLRHSIREAYQELKVSLALLKNPNLLLTLATFLIQPALFTAYSTTLTLYVSVYFSWTLAQTSYILSPPLGILHLAIILVLPPISNILTSVTGRFRLSVFSKDLLLAKISLLFVLIGALLEGFSQEIVLFIVGLTIGTFGSANSPLCRAVATAYVEPHQTSRLYALISIMETSGAVIGGPVLAWCFNIGMSKHGLWKGLPWFYCAGLIFAALALLMFVRHPENRADSEYTEEDAASEDGHGAEEELIAV</sequence>
<reference evidence="8" key="2">
    <citation type="submission" date="2023-06" db="EMBL/GenBank/DDBJ databases">
        <authorList>
            <consortium name="Lawrence Berkeley National Laboratory"/>
            <person name="Haridas S."/>
            <person name="Hensen N."/>
            <person name="Bonometti L."/>
            <person name="Westerberg I."/>
            <person name="Brannstrom I.O."/>
            <person name="Guillou S."/>
            <person name="Cros-Aarteil S."/>
            <person name="Calhoun S."/>
            <person name="Kuo A."/>
            <person name="Mondo S."/>
            <person name="Pangilinan J."/>
            <person name="Riley R."/>
            <person name="LaButti K."/>
            <person name="Andreopoulos B."/>
            <person name="Lipzen A."/>
            <person name="Chen C."/>
            <person name="Yanf M."/>
            <person name="Daum C."/>
            <person name="Ng V."/>
            <person name="Clum A."/>
            <person name="Steindorff A."/>
            <person name="Ohm R."/>
            <person name="Martin F."/>
            <person name="Silar P."/>
            <person name="Natvig D."/>
            <person name="Lalanne C."/>
            <person name="Gautier V."/>
            <person name="Ament-velasquez S.L."/>
            <person name="Kruys A."/>
            <person name="Hutchinson M.I."/>
            <person name="Powell A.J."/>
            <person name="Barry K."/>
            <person name="Miller A.N."/>
            <person name="Grigoriev I.V."/>
            <person name="Debuchy R."/>
            <person name="Gladieux P."/>
            <person name="Thoren M.H."/>
            <person name="Johannesson H."/>
        </authorList>
    </citation>
    <scope>NUCLEOTIDE SEQUENCE</scope>
    <source>
        <strain evidence="8">CBS 232.78</strain>
    </source>
</reference>
<keyword evidence="9" id="KW-1185">Reference proteome</keyword>
<feature type="transmembrane region" description="Helical" evidence="6">
    <location>
        <begin position="53"/>
        <end position="73"/>
    </location>
</feature>
<dbReference type="AlphaFoldDB" id="A0AAE0NQG8"/>
<proteinExistence type="predicted"/>
<dbReference type="PROSITE" id="PS50850">
    <property type="entry name" value="MFS"/>
    <property type="match status" value="1"/>
</dbReference>
<gene>
    <name evidence="8" type="ORF">B0H63DRAFT_188172</name>
</gene>
<feature type="region of interest" description="Disordered" evidence="5">
    <location>
        <begin position="18"/>
        <end position="39"/>
    </location>
</feature>
<evidence type="ECO:0000256" key="5">
    <source>
        <dbReference type="SAM" id="MobiDB-lite"/>
    </source>
</evidence>
<feature type="transmembrane region" description="Helical" evidence="6">
    <location>
        <begin position="211"/>
        <end position="233"/>
    </location>
</feature>
<feature type="region of interest" description="Disordered" evidence="5">
    <location>
        <begin position="504"/>
        <end position="525"/>
    </location>
</feature>
<keyword evidence="2 6" id="KW-0812">Transmembrane</keyword>
<name>A0AAE0NQG8_9PEZI</name>
<evidence type="ECO:0000259" key="7">
    <source>
        <dbReference type="PROSITE" id="PS50850"/>
    </source>
</evidence>
<dbReference type="GO" id="GO:0016020">
    <property type="term" value="C:membrane"/>
    <property type="evidence" value="ECO:0007669"/>
    <property type="project" value="UniProtKB-SubCell"/>
</dbReference>
<evidence type="ECO:0000256" key="6">
    <source>
        <dbReference type="SAM" id="Phobius"/>
    </source>
</evidence>
<dbReference type="InterPro" id="IPR011701">
    <property type="entry name" value="MFS"/>
</dbReference>
<dbReference type="Pfam" id="PF07690">
    <property type="entry name" value="MFS_1"/>
    <property type="match status" value="1"/>
</dbReference>
<evidence type="ECO:0000256" key="2">
    <source>
        <dbReference type="ARBA" id="ARBA00022692"/>
    </source>
</evidence>
<feature type="transmembrane region" description="Helical" evidence="6">
    <location>
        <begin position="302"/>
        <end position="327"/>
    </location>
</feature>
<accession>A0AAE0NQG8</accession>
<dbReference type="InterPro" id="IPR036259">
    <property type="entry name" value="MFS_trans_sf"/>
</dbReference>
<keyword evidence="4 6" id="KW-0472">Membrane</keyword>
<dbReference type="SUPFAM" id="SSF103473">
    <property type="entry name" value="MFS general substrate transporter"/>
    <property type="match status" value="1"/>
</dbReference>
<dbReference type="Proteomes" id="UP001285441">
    <property type="component" value="Unassembled WGS sequence"/>
</dbReference>
<comment type="subcellular location">
    <subcellularLocation>
        <location evidence="1">Membrane</location>
        <topology evidence="1">Multi-pass membrane protein</topology>
    </subcellularLocation>
</comment>
<evidence type="ECO:0000256" key="1">
    <source>
        <dbReference type="ARBA" id="ARBA00004141"/>
    </source>
</evidence>
<feature type="transmembrane region" description="Helical" evidence="6">
    <location>
        <begin position="474"/>
        <end position="494"/>
    </location>
</feature>
<feature type="transmembrane region" description="Helical" evidence="6">
    <location>
        <begin position="147"/>
        <end position="166"/>
    </location>
</feature>
<feature type="domain" description="Major facilitator superfamily (MFS) profile" evidence="7">
    <location>
        <begin position="56"/>
        <end position="500"/>
    </location>
</feature>
<feature type="transmembrane region" description="Helical" evidence="6">
    <location>
        <begin position="347"/>
        <end position="368"/>
    </location>
</feature>
<feature type="transmembrane region" description="Helical" evidence="6">
    <location>
        <begin position="112"/>
        <end position="135"/>
    </location>
</feature>
<evidence type="ECO:0000256" key="3">
    <source>
        <dbReference type="ARBA" id="ARBA00022989"/>
    </source>
</evidence>
<protein>
    <submittedName>
        <fullName evidence="8">General substrate transporter</fullName>
    </submittedName>
</protein>
<dbReference type="Gene3D" id="1.20.1250.20">
    <property type="entry name" value="MFS general substrate transporter like domains"/>
    <property type="match status" value="1"/>
</dbReference>
<dbReference type="PANTHER" id="PTHR23507:SF1">
    <property type="entry name" value="FI18259P1-RELATED"/>
    <property type="match status" value="1"/>
</dbReference>
<feature type="transmembrane region" description="Helical" evidence="6">
    <location>
        <begin position="380"/>
        <end position="397"/>
    </location>
</feature>
<evidence type="ECO:0000313" key="9">
    <source>
        <dbReference type="Proteomes" id="UP001285441"/>
    </source>
</evidence>
<dbReference type="InterPro" id="IPR020846">
    <property type="entry name" value="MFS_dom"/>
</dbReference>
<comment type="caution">
    <text evidence="8">The sequence shown here is derived from an EMBL/GenBank/DDBJ whole genome shotgun (WGS) entry which is preliminary data.</text>
</comment>
<keyword evidence="3 6" id="KW-1133">Transmembrane helix</keyword>
<evidence type="ECO:0000256" key="4">
    <source>
        <dbReference type="ARBA" id="ARBA00023136"/>
    </source>
</evidence>
<feature type="transmembrane region" description="Helical" evidence="6">
    <location>
        <begin position="439"/>
        <end position="462"/>
    </location>
</feature>
<organism evidence="8 9">
    <name type="scientific">Podospora didyma</name>
    <dbReference type="NCBI Taxonomy" id="330526"/>
    <lineage>
        <taxon>Eukaryota</taxon>
        <taxon>Fungi</taxon>
        <taxon>Dikarya</taxon>
        <taxon>Ascomycota</taxon>
        <taxon>Pezizomycotina</taxon>
        <taxon>Sordariomycetes</taxon>
        <taxon>Sordariomycetidae</taxon>
        <taxon>Sordariales</taxon>
        <taxon>Podosporaceae</taxon>
        <taxon>Podospora</taxon>
    </lineage>
</organism>